<dbReference type="EnsemblPlants" id="TuG1812G0500001185.01.T01">
    <property type="protein sequence ID" value="TuG1812G0500001185.01.T01.cds412498"/>
    <property type="gene ID" value="TuG1812G0500001185.01"/>
</dbReference>
<accession>A0A8R7UFV6</accession>
<reference evidence="2" key="3">
    <citation type="submission" date="2022-06" db="UniProtKB">
        <authorList>
            <consortium name="EnsemblPlants"/>
        </authorList>
    </citation>
    <scope>IDENTIFICATION</scope>
</reference>
<reference evidence="2" key="2">
    <citation type="submission" date="2018-03" db="EMBL/GenBank/DDBJ databases">
        <title>The Triticum urartu genome reveals the dynamic nature of wheat genome evolution.</title>
        <authorList>
            <person name="Ling H."/>
            <person name="Ma B."/>
            <person name="Shi X."/>
            <person name="Liu H."/>
            <person name="Dong L."/>
            <person name="Sun H."/>
            <person name="Cao Y."/>
            <person name="Gao Q."/>
            <person name="Zheng S."/>
            <person name="Li Y."/>
            <person name="Yu Y."/>
            <person name="Du H."/>
            <person name="Qi M."/>
            <person name="Li Y."/>
            <person name="Yu H."/>
            <person name="Cui Y."/>
            <person name="Wang N."/>
            <person name="Chen C."/>
            <person name="Wu H."/>
            <person name="Zhao Y."/>
            <person name="Zhang J."/>
            <person name="Li Y."/>
            <person name="Zhou W."/>
            <person name="Zhang B."/>
            <person name="Hu W."/>
            <person name="Eijk M."/>
            <person name="Tang J."/>
            <person name="Witsenboer H."/>
            <person name="Zhao S."/>
            <person name="Li Z."/>
            <person name="Zhang A."/>
            <person name="Wang D."/>
            <person name="Liang C."/>
        </authorList>
    </citation>
    <scope>NUCLEOTIDE SEQUENCE [LARGE SCALE GENOMIC DNA]</scope>
    <source>
        <strain evidence="2">cv. G1812</strain>
    </source>
</reference>
<feature type="region of interest" description="Disordered" evidence="1">
    <location>
        <begin position="16"/>
        <end position="35"/>
    </location>
</feature>
<reference evidence="3" key="1">
    <citation type="journal article" date="2013" name="Nature">
        <title>Draft genome of the wheat A-genome progenitor Triticum urartu.</title>
        <authorList>
            <person name="Ling H.Q."/>
            <person name="Zhao S."/>
            <person name="Liu D."/>
            <person name="Wang J."/>
            <person name="Sun H."/>
            <person name="Zhang C."/>
            <person name="Fan H."/>
            <person name="Li D."/>
            <person name="Dong L."/>
            <person name="Tao Y."/>
            <person name="Gao C."/>
            <person name="Wu H."/>
            <person name="Li Y."/>
            <person name="Cui Y."/>
            <person name="Guo X."/>
            <person name="Zheng S."/>
            <person name="Wang B."/>
            <person name="Yu K."/>
            <person name="Liang Q."/>
            <person name="Yang W."/>
            <person name="Lou X."/>
            <person name="Chen J."/>
            <person name="Feng M."/>
            <person name="Jian J."/>
            <person name="Zhang X."/>
            <person name="Luo G."/>
            <person name="Jiang Y."/>
            <person name="Liu J."/>
            <person name="Wang Z."/>
            <person name="Sha Y."/>
            <person name="Zhang B."/>
            <person name="Wu H."/>
            <person name="Tang D."/>
            <person name="Shen Q."/>
            <person name="Xue P."/>
            <person name="Zou S."/>
            <person name="Wang X."/>
            <person name="Liu X."/>
            <person name="Wang F."/>
            <person name="Yang Y."/>
            <person name="An X."/>
            <person name="Dong Z."/>
            <person name="Zhang K."/>
            <person name="Zhang X."/>
            <person name="Luo M.C."/>
            <person name="Dvorak J."/>
            <person name="Tong Y."/>
            <person name="Wang J."/>
            <person name="Yang H."/>
            <person name="Li Z."/>
            <person name="Wang D."/>
            <person name="Zhang A."/>
            <person name="Wang J."/>
        </authorList>
    </citation>
    <scope>NUCLEOTIDE SEQUENCE</scope>
    <source>
        <strain evidence="3">cv. G1812</strain>
    </source>
</reference>
<evidence type="ECO:0000313" key="3">
    <source>
        <dbReference type="Proteomes" id="UP000015106"/>
    </source>
</evidence>
<proteinExistence type="predicted"/>
<name>A0A8R7UFV6_TRIUA</name>
<evidence type="ECO:0000256" key="1">
    <source>
        <dbReference type="SAM" id="MobiDB-lite"/>
    </source>
</evidence>
<dbReference type="AlphaFoldDB" id="A0A8R7UFV6"/>
<dbReference type="Gramene" id="TuG1812G0500001185.01.T01">
    <property type="protein sequence ID" value="TuG1812G0500001185.01.T01.cds412498"/>
    <property type="gene ID" value="TuG1812G0500001185.01"/>
</dbReference>
<keyword evidence="3" id="KW-1185">Reference proteome</keyword>
<organism evidence="2 3">
    <name type="scientific">Triticum urartu</name>
    <name type="common">Red wild einkorn</name>
    <name type="synonym">Crithodium urartu</name>
    <dbReference type="NCBI Taxonomy" id="4572"/>
    <lineage>
        <taxon>Eukaryota</taxon>
        <taxon>Viridiplantae</taxon>
        <taxon>Streptophyta</taxon>
        <taxon>Embryophyta</taxon>
        <taxon>Tracheophyta</taxon>
        <taxon>Spermatophyta</taxon>
        <taxon>Magnoliopsida</taxon>
        <taxon>Liliopsida</taxon>
        <taxon>Poales</taxon>
        <taxon>Poaceae</taxon>
        <taxon>BOP clade</taxon>
        <taxon>Pooideae</taxon>
        <taxon>Triticodae</taxon>
        <taxon>Triticeae</taxon>
        <taxon>Triticinae</taxon>
        <taxon>Triticum</taxon>
    </lineage>
</organism>
<evidence type="ECO:0000313" key="2">
    <source>
        <dbReference type="EnsemblPlants" id="TuG1812G0500001185.01.T01.cds412498"/>
    </source>
</evidence>
<dbReference type="Proteomes" id="UP000015106">
    <property type="component" value="Chromosome 5"/>
</dbReference>
<protein>
    <submittedName>
        <fullName evidence="2">Uncharacterized protein</fullName>
    </submittedName>
</protein>
<sequence length="35" mass="3855">MPPLYAWIQSCRGSPKMKEHRAELSAPGGENLGRS</sequence>